<dbReference type="Gene3D" id="3.30.9.10">
    <property type="entry name" value="D-Amino Acid Oxidase, subunit A, domain 2"/>
    <property type="match status" value="1"/>
</dbReference>
<keyword evidence="1" id="KW-0472">Membrane</keyword>
<dbReference type="GO" id="GO:0005737">
    <property type="term" value="C:cytoplasm"/>
    <property type="evidence" value="ECO:0007669"/>
    <property type="project" value="TreeGrafter"/>
</dbReference>
<dbReference type="InterPro" id="IPR036188">
    <property type="entry name" value="FAD/NAD-bd_sf"/>
</dbReference>
<organism evidence="3 4">
    <name type="scientific">Candidatus Kaiserbacteria bacterium RIFCSPHIGHO2_02_FULL_56_30</name>
    <dbReference type="NCBI Taxonomy" id="1798499"/>
    <lineage>
        <taxon>Bacteria</taxon>
        <taxon>Candidatus Kaiseribacteriota</taxon>
    </lineage>
</organism>
<comment type="caution">
    <text evidence="3">The sequence shown here is derived from an EMBL/GenBank/DDBJ whole genome shotgun (WGS) entry which is preliminary data.</text>
</comment>
<reference evidence="3 4" key="1">
    <citation type="journal article" date="2016" name="Nat. Commun.">
        <title>Thousands of microbial genomes shed light on interconnected biogeochemical processes in an aquifer system.</title>
        <authorList>
            <person name="Anantharaman K."/>
            <person name="Brown C.T."/>
            <person name="Hug L.A."/>
            <person name="Sharon I."/>
            <person name="Castelle C.J."/>
            <person name="Probst A.J."/>
            <person name="Thomas B.C."/>
            <person name="Singh A."/>
            <person name="Wilkins M.J."/>
            <person name="Karaoz U."/>
            <person name="Brodie E.L."/>
            <person name="Williams K.H."/>
            <person name="Hubbard S.S."/>
            <person name="Banfield J.F."/>
        </authorList>
    </citation>
    <scope>NUCLEOTIDE SEQUENCE [LARGE SCALE GENOMIC DNA]</scope>
</reference>
<evidence type="ECO:0000256" key="1">
    <source>
        <dbReference type="SAM" id="Phobius"/>
    </source>
</evidence>
<evidence type="ECO:0000313" key="4">
    <source>
        <dbReference type="Proteomes" id="UP000177107"/>
    </source>
</evidence>
<dbReference type="AlphaFoldDB" id="A0A1F6E425"/>
<name>A0A1F6E425_9BACT</name>
<evidence type="ECO:0000313" key="3">
    <source>
        <dbReference type="EMBL" id="OGG68455.1"/>
    </source>
</evidence>
<dbReference type="EMBL" id="MFLM01000008">
    <property type="protein sequence ID" value="OGG68455.1"/>
    <property type="molecule type" value="Genomic_DNA"/>
</dbReference>
<dbReference type="STRING" id="1798499.A3C95_01995"/>
<feature type="domain" description="FAD dependent oxidoreductase" evidence="2">
    <location>
        <begin position="26"/>
        <end position="372"/>
    </location>
</feature>
<keyword evidence="1" id="KW-0812">Transmembrane</keyword>
<dbReference type="Pfam" id="PF01266">
    <property type="entry name" value="DAO"/>
    <property type="match status" value="1"/>
</dbReference>
<evidence type="ECO:0000259" key="2">
    <source>
        <dbReference type="Pfam" id="PF01266"/>
    </source>
</evidence>
<feature type="transmembrane region" description="Helical" evidence="1">
    <location>
        <begin position="26"/>
        <end position="43"/>
    </location>
</feature>
<dbReference type="Proteomes" id="UP000177107">
    <property type="component" value="Unassembled WGS sequence"/>
</dbReference>
<protein>
    <recommendedName>
        <fullName evidence="2">FAD dependent oxidoreductase domain-containing protein</fullName>
    </recommendedName>
</protein>
<proteinExistence type="predicted"/>
<dbReference type="Gene3D" id="3.50.50.60">
    <property type="entry name" value="FAD/NAD(P)-binding domain"/>
    <property type="match status" value="1"/>
</dbReference>
<dbReference type="InterPro" id="IPR006076">
    <property type="entry name" value="FAD-dep_OxRdtase"/>
</dbReference>
<sequence>MKRRVFWKNPGYRIGRPVKGIHKTEYLIVGAGITGLMLAHFLLKRGIKGSDITIVEAGVVAGGSTGRSAGILIPEIETETNVGWDTFVVRYGLSLAKKYRRAYRQALNAVEELIEEGGISCEAHTGDFLILARDDEAKERVKSDIRARRLMGERPQGLRGVQLAREFGSPGFIFAERDVEALSVNPLMLAQGIADHLRRQSVRIFEHSPLDSTYGHTARFANGAISFKKIIYARGVGENHRLLHKYVTTIVVTERLKEKELEELKLADLDLFIDEEGTRSFHYGKVTGDGRLLFGYGDVRVRVHSAKTELHSAHLANIKRFIKTMFPKTPLKVAYAWSGAYAIGCKLTAIIEFKKHEVVVNGAGIQLGSIAAAEYVATKLVGKKHPLDPLWEPGSYAK</sequence>
<gene>
    <name evidence="3" type="ORF">A3C95_01995</name>
</gene>
<dbReference type="PANTHER" id="PTHR13847">
    <property type="entry name" value="SARCOSINE DEHYDROGENASE-RELATED"/>
    <property type="match status" value="1"/>
</dbReference>
<dbReference type="PANTHER" id="PTHR13847:SF281">
    <property type="entry name" value="FAD DEPENDENT OXIDOREDUCTASE DOMAIN-CONTAINING PROTEIN"/>
    <property type="match status" value="1"/>
</dbReference>
<dbReference type="SUPFAM" id="SSF51905">
    <property type="entry name" value="FAD/NAD(P)-binding domain"/>
    <property type="match status" value="1"/>
</dbReference>
<accession>A0A1F6E425</accession>
<keyword evidence="1" id="KW-1133">Transmembrane helix</keyword>